<evidence type="ECO:0000256" key="11">
    <source>
        <dbReference type="ARBA" id="ARBA00022908"/>
    </source>
</evidence>
<feature type="region of interest" description="Disordered" evidence="18">
    <location>
        <begin position="429"/>
        <end position="448"/>
    </location>
</feature>
<evidence type="ECO:0000256" key="13">
    <source>
        <dbReference type="ARBA" id="ARBA00022932"/>
    </source>
</evidence>
<dbReference type="GO" id="GO:0003887">
    <property type="term" value="F:DNA-directed DNA polymerase activity"/>
    <property type="evidence" value="ECO:0007669"/>
    <property type="project" value="UniProtKB-KW"/>
</dbReference>
<feature type="compositionally biased region" description="Basic and acidic residues" evidence="18">
    <location>
        <begin position="343"/>
        <end position="375"/>
    </location>
</feature>
<dbReference type="GO" id="GO:0004519">
    <property type="term" value="F:endonuclease activity"/>
    <property type="evidence" value="ECO:0007669"/>
    <property type="project" value="UniProtKB-KW"/>
</dbReference>
<dbReference type="Gene3D" id="3.30.70.270">
    <property type="match status" value="1"/>
</dbReference>
<evidence type="ECO:0000256" key="10">
    <source>
        <dbReference type="ARBA" id="ARBA00022842"/>
    </source>
</evidence>
<dbReference type="InterPro" id="IPR056924">
    <property type="entry name" value="SH3_Tf2-1"/>
</dbReference>
<dbReference type="SUPFAM" id="SSF56672">
    <property type="entry name" value="DNA/RNA polymerases"/>
    <property type="match status" value="1"/>
</dbReference>
<dbReference type="Gramene" id="PHT82951">
    <property type="protein sequence ID" value="PHT82951"/>
    <property type="gene ID" value="T459_11394"/>
</dbReference>
<dbReference type="Gene3D" id="2.40.70.10">
    <property type="entry name" value="Acid Proteases"/>
    <property type="match status" value="1"/>
</dbReference>
<gene>
    <name evidence="22" type="ORF">T459_11394</name>
</gene>
<keyword evidence="8" id="KW-0255">Endonuclease</keyword>
<dbReference type="Pfam" id="PF00385">
    <property type="entry name" value="Chromo"/>
    <property type="match status" value="1"/>
</dbReference>
<sequence length="1397" mass="157167">MAYDGDEEVHGGDNLGKTKARKRDKSRNKDEAQLPVSEAVTNVEDGEGSASGSLDERIVSTEAGLAVLGHRFKTLESNVGTLEAAALEGLDEVKADLSEQNEEHKEGLTSLELKLTEALSALHEEFGAKLSEVMLGQSALQEEVADLKQQLEAARVGGNHGSVAYHDVRIEAPKPNVFKGERNAQDVENFIWQLESYFEHVKIVDGAARIRIATMYLSDVAMLWWRRKKVDMERGLCTITDWDQFTDELKEQFYPQNVVDEARRKLRELKQTSSIHNYVREFTKLSLLVTSFSSEDLLFFFLDGLQNWAKQELRRRNVKTVDEAIKVAESLTDFHADYAKSKDSRNKPIAAKGDRGDKGKDKFIPNKNREFKGERNQPSSFRKNYEEKKKGVANRDSGCYLCGDTSHFARSCPSLSKLGAMVAATRRDQASAQAGSSGEQEAQAATSEKGKGHAVGLFNHMALFNHMTLAALAAKKHSVRARESLFVDGKVNGRAVRIMVDTGATHNFVTEEKAKELGLAFVTSDSMLKTVNCLPTNVNGLAPRVSLTLGGWKGETDFSVVPMDVFDIVLGLDFCSMEEHVRHLQIVFNVLRENELCVKREKCTFAQPKVQFLGHTISQGQIQMDSDKVEAIRDWDVPTKVPELRSFLGLANYYRRFILGYSDIAAPLTDLLKKNRAWEWNSSCQGAFDNLKAAIIKEPVLALPDFTKLFEVQTDASDFAIGGVLMQEGHPIAFESRKLNEAERRYTVHEKEMTAIVHCLRTWRHYLLGAHFIVKTDNVATSYFQSQKKLSPKQARWQDFLAEFDYSLEYKPGKANVVADALSRKVVLSALLSTTSCGVLGTIKEGMEHDPVAKQLLDLARKGKTQKFWEEDGLLYTTGRRVYVPRWKNLRRLLIKEGHDTTWAGHPGQKRTMALLEAAYYWPRMRDDIEVYVRTCLVCQQDKVEHKAPGGLLEPLPTAEKPWDSVTMDFITCLPNSEGCGTIMVVVDRFSKYATFSAATSNCKAKEAARLFLKDVVKLWGVPRHIISDRDPRFTGAFWKELFSLLGSELHFSTSFHPQTDGQTERVNGLLECYLRHFVSANQRDWSRLLDTAQFSYNLQRSESTGRSPFELATGQQPNTPQSLPVNAGMRNPGAYHMAKAWEEQVDMARSYLDKAARKMKKFADRSRRPVHYRIGDKVMVKLNPRQFKSLRSVNQSLIRRYEGPFEIVAKVGKISYKLDMPSHLKIYPVFHASKLKPYFEDKEDVERGKSSRAQIFMTSAATDKQIEDIIDHQLVRGKGWGNSSAQFLVHWKGQSPEEASWEKYEDLWPFKEKVHKYLQLCGAAVVAKSGGGECDAPRHYPLNSSRFGHNSVRFGHISEPDGAPSTSRDKANVGASLGGQNTSSGQHLLGFEALTS</sequence>
<evidence type="ECO:0000259" key="19">
    <source>
        <dbReference type="PROSITE" id="PS50013"/>
    </source>
</evidence>
<dbReference type="Gene3D" id="2.40.50.40">
    <property type="match status" value="1"/>
</dbReference>
<dbReference type="InterPro" id="IPR043128">
    <property type="entry name" value="Rev_trsase/Diguanyl_cyclase"/>
</dbReference>
<evidence type="ECO:0000256" key="9">
    <source>
        <dbReference type="ARBA" id="ARBA00022801"/>
    </source>
</evidence>
<keyword evidence="9" id="KW-0378">Hydrolase</keyword>
<keyword evidence="5" id="KW-0540">Nuclease</keyword>
<dbReference type="InterPro" id="IPR016197">
    <property type="entry name" value="Chromo-like_dom_sf"/>
</dbReference>
<dbReference type="GO" id="GO:0008270">
    <property type="term" value="F:zinc ion binding"/>
    <property type="evidence" value="ECO:0007669"/>
    <property type="project" value="UniProtKB-KW"/>
</dbReference>
<evidence type="ECO:0000256" key="5">
    <source>
        <dbReference type="ARBA" id="ARBA00022722"/>
    </source>
</evidence>
<dbReference type="InterPro" id="IPR021109">
    <property type="entry name" value="Peptidase_aspartic_dom_sf"/>
</dbReference>
<evidence type="ECO:0000313" key="22">
    <source>
        <dbReference type="EMBL" id="PHT82951.1"/>
    </source>
</evidence>
<dbReference type="EC" id="2.7.7.49" evidence="1"/>
<dbReference type="InterPro" id="IPR023780">
    <property type="entry name" value="Chromo_domain"/>
</dbReference>
<dbReference type="SUPFAM" id="SSF50630">
    <property type="entry name" value="Acid proteases"/>
    <property type="match status" value="1"/>
</dbReference>
<evidence type="ECO:0000313" key="23">
    <source>
        <dbReference type="Proteomes" id="UP000222542"/>
    </source>
</evidence>
<keyword evidence="4" id="KW-0548">Nucleotidyltransferase</keyword>
<dbReference type="InterPro" id="IPR001878">
    <property type="entry name" value="Znf_CCHC"/>
</dbReference>
<dbReference type="InterPro" id="IPR012337">
    <property type="entry name" value="RNaseH-like_sf"/>
</dbReference>
<dbReference type="Pfam" id="PF17917">
    <property type="entry name" value="RT_RNaseH"/>
    <property type="match status" value="1"/>
</dbReference>
<feature type="region of interest" description="Disordered" evidence="18">
    <location>
        <begin position="343"/>
        <end position="389"/>
    </location>
</feature>
<evidence type="ECO:0000256" key="7">
    <source>
        <dbReference type="ARBA" id="ARBA00022750"/>
    </source>
</evidence>
<dbReference type="Pfam" id="PF13650">
    <property type="entry name" value="Asp_protease_2"/>
    <property type="match status" value="1"/>
</dbReference>
<dbReference type="PANTHER" id="PTHR37984">
    <property type="entry name" value="PROTEIN CBG26694"/>
    <property type="match status" value="1"/>
</dbReference>
<evidence type="ECO:0000256" key="8">
    <source>
        <dbReference type="ARBA" id="ARBA00022759"/>
    </source>
</evidence>
<dbReference type="SMART" id="SM00343">
    <property type="entry name" value="ZnF_C2HC"/>
    <property type="match status" value="1"/>
</dbReference>
<dbReference type="GO" id="GO:0006508">
    <property type="term" value="P:proteolysis"/>
    <property type="evidence" value="ECO:0007669"/>
    <property type="project" value="UniProtKB-KW"/>
</dbReference>
<keyword evidence="23" id="KW-1185">Reference proteome</keyword>
<dbReference type="STRING" id="4072.A0A2G2ZLY1"/>
<keyword evidence="2" id="KW-0645">Protease</keyword>
<keyword evidence="12" id="KW-0695">RNA-directed DNA polymerase</keyword>
<dbReference type="GO" id="GO:0015074">
    <property type="term" value="P:DNA integration"/>
    <property type="evidence" value="ECO:0007669"/>
    <property type="project" value="UniProtKB-KW"/>
</dbReference>
<accession>A0A2G2ZLY1</accession>
<dbReference type="Gene3D" id="1.10.340.70">
    <property type="match status" value="1"/>
</dbReference>
<dbReference type="SUPFAM" id="SSF54160">
    <property type="entry name" value="Chromo domain-like"/>
    <property type="match status" value="1"/>
</dbReference>
<dbReference type="SUPFAM" id="SSF53098">
    <property type="entry name" value="Ribonuclease H-like"/>
    <property type="match status" value="1"/>
</dbReference>
<dbReference type="FunFam" id="3.30.420.10:FF:000032">
    <property type="entry name" value="Retrovirus-related Pol polyprotein from transposon 297-like Protein"/>
    <property type="match status" value="1"/>
</dbReference>
<keyword evidence="10" id="KW-0460">Magnesium</keyword>
<keyword evidence="13" id="KW-0239">DNA-directed DNA polymerase</keyword>
<dbReference type="Proteomes" id="UP000222542">
    <property type="component" value="Unassembled WGS sequence"/>
</dbReference>
<dbReference type="InterPro" id="IPR000953">
    <property type="entry name" value="Chromo/chromo_shadow_dom"/>
</dbReference>
<evidence type="ECO:0000259" key="21">
    <source>
        <dbReference type="PROSITE" id="PS50994"/>
    </source>
</evidence>
<dbReference type="GO" id="GO:0004190">
    <property type="term" value="F:aspartic-type endopeptidase activity"/>
    <property type="evidence" value="ECO:0007669"/>
    <property type="project" value="UniProtKB-KW"/>
</dbReference>
<evidence type="ECO:0000259" key="20">
    <source>
        <dbReference type="PROSITE" id="PS50158"/>
    </source>
</evidence>
<comment type="caution">
    <text evidence="22">The sequence shown here is derived from an EMBL/GenBank/DDBJ whole genome shotgun (WGS) entry which is preliminary data.</text>
</comment>
<reference evidence="22 23" key="2">
    <citation type="journal article" date="2017" name="Genome Biol.">
        <title>New reference genome sequences of hot pepper reveal the massive evolution of plant disease-resistance genes by retroduplication.</title>
        <authorList>
            <person name="Kim S."/>
            <person name="Park J."/>
            <person name="Yeom S.I."/>
            <person name="Kim Y.M."/>
            <person name="Seo E."/>
            <person name="Kim K.T."/>
            <person name="Kim M.S."/>
            <person name="Lee J.M."/>
            <person name="Cheong K."/>
            <person name="Shin H.S."/>
            <person name="Kim S.B."/>
            <person name="Han K."/>
            <person name="Lee J."/>
            <person name="Park M."/>
            <person name="Lee H.A."/>
            <person name="Lee H.Y."/>
            <person name="Lee Y."/>
            <person name="Oh S."/>
            <person name="Lee J.H."/>
            <person name="Choi E."/>
            <person name="Choi E."/>
            <person name="Lee S.E."/>
            <person name="Jeon J."/>
            <person name="Kim H."/>
            <person name="Choi G."/>
            <person name="Song H."/>
            <person name="Lee J."/>
            <person name="Lee S.C."/>
            <person name="Kwon J.K."/>
            <person name="Lee H.Y."/>
            <person name="Koo N."/>
            <person name="Hong Y."/>
            <person name="Kim R.W."/>
            <person name="Kang W.H."/>
            <person name="Huh J.H."/>
            <person name="Kang B.C."/>
            <person name="Yang T.J."/>
            <person name="Lee Y.H."/>
            <person name="Bennetzen J.L."/>
            <person name="Choi D."/>
        </authorList>
    </citation>
    <scope>NUCLEOTIDE SEQUENCE [LARGE SCALE GENOMIC DNA]</scope>
    <source>
        <strain evidence="23">cv. CM334</strain>
    </source>
</reference>
<evidence type="ECO:0000256" key="17">
    <source>
        <dbReference type="SAM" id="Coils"/>
    </source>
</evidence>
<keyword evidence="16" id="KW-0862">Zinc</keyword>
<dbReference type="Gene3D" id="3.30.420.10">
    <property type="entry name" value="Ribonuclease H-like superfamily/Ribonuclease H"/>
    <property type="match status" value="1"/>
</dbReference>
<feature type="domain" description="Integrase catalytic" evidence="21">
    <location>
        <begin position="958"/>
        <end position="1117"/>
    </location>
</feature>
<dbReference type="Pfam" id="PF24626">
    <property type="entry name" value="SH3_Tf2-1"/>
    <property type="match status" value="1"/>
</dbReference>
<evidence type="ECO:0000256" key="3">
    <source>
        <dbReference type="ARBA" id="ARBA00022679"/>
    </source>
</evidence>
<keyword evidence="14" id="KW-0238">DNA-binding</keyword>
<dbReference type="CDD" id="cd00024">
    <property type="entry name" value="CD_CSD"/>
    <property type="match status" value="1"/>
</dbReference>
<feature type="domain" description="CCHC-type" evidence="20">
    <location>
        <begin position="399"/>
        <end position="414"/>
    </location>
</feature>
<keyword evidence="6" id="KW-0479">Metal-binding</keyword>
<protein>
    <recommendedName>
        <fullName evidence="1">RNA-directed DNA polymerase</fullName>
        <ecNumber evidence="1">2.7.7.49</ecNumber>
    </recommendedName>
</protein>
<dbReference type="PROSITE" id="PS50994">
    <property type="entry name" value="INTEGRASE"/>
    <property type="match status" value="1"/>
</dbReference>
<evidence type="ECO:0000256" key="14">
    <source>
        <dbReference type="ARBA" id="ARBA00023125"/>
    </source>
</evidence>
<dbReference type="InterPro" id="IPR036875">
    <property type="entry name" value="Znf_CCHC_sf"/>
</dbReference>
<dbReference type="SUPFAM" id="SSF57756">
    <property type="entry name" value="Retrovirus zinc finger-like domains"/>
    <property type="match status" value="1"/>
</dbReference>
<feature type="region of interest" description="Disordered" evidence="18">
    <location>
        <begin position="1352"/>
        <end position="1382"/>
    </location>
</feature>
<proteinExistence type="predicted"/>
<dbReference type="EMBL" id="AYRZ02000004">
    <property type="protein sequence ID" value="PHT82951.1"/>
    <property type="molecule type" value="Genomic_DNA"/>
</dbReference>
<evidence type="ECO:0000256" key="16">
    <source>
        <dbReference type="PROSITE-ProRule" id="PRU00047"/>
    </source>
</evidence>
<keyword evidence="16" id="KW-0863">Zinc-finger</keyword>
<dbReference type="FunFam" id="3.30.70.270:FF:000026">
    <property type="entry name" value="Transposon Ty3-G Gag-Pol polyprotein"/>
    <property type="match status" value="1"/>
</dbReference>
<dbReference type="OMA" id="WERNMEI"/>
<dbReference type="FunFam" id="1.10.340.70:FF:000001">
    <property type="entry name" value="Retrovirus-related Pol polyprotein from transposon gypsy-like Protein"/>
    <property type="match status" value="1"/>
</dbReference>
<name>A0A2G2ZLY1_CAPAN</name>
<dbReference type="InterPro" id="IPR001584">
    <property type="entry name" value="Integrase_cat-core"/>
</dbReference>
<evidence type="ECO:0000256" key="4">
    <source>
        <dbReference type="ARBA" id="ARBA00022695"/>
    </source>
</evidence>
<evidence type="ECO:0000256" key="6">
    <source>
        <dbReference type="ARBA" id="ARBA00022723"/>
    </source>
</evidence>
<dbReference type="PANTHER" id="PTHR37984:SF5">
    <property type="entry name" value="PROTEIN NYNRIN-LIKE"/>
    <property type="match status" value="1"/>
</dbReference>
<keyword evidence="15" id="KW-0233">DNA recombination</keyword>
<evidence type="ECO:0000256" key="15">
    <source>
        <dbReference type="ARBA" id="ARBA00023172"/>
    </source>
</evidence>
<keyword evidence="17" id="KW-0175">Coiled coil</keyword>
<dbReference type="PROSITE" id="PS50013">
    <property type="entry name" value="CHROMO_2"/>
    <property type="match status" value="1"/>
</dbReference>
<evidence type="ECO:0000256" key="1">
    <source>
        <dbReference type="ARBA" id="ARBA00012493"/>
    </source>
</evidence>
<dbReference type="GO" id="GO:0006310">
    <property type="term" value="P:DNA recombination"/>
    <property type="evidence" value="ECO:0007669"/>
    <property type="project" value="UniProtKB-KW"/>
</dbReference>
<dbReference type="InterPro" id="IPR005162">
    <property type="entry name" value="Retrotrans_gag_dom"/>
</dbReference>
<dbReference type="PROSITE" id="PS50158">
    <property type="entry name" value="ZF_CCHC"/>
    <property type="match status" value="1"/>
</dbReference>
<dbReference type="InterPro" id="IPR036397">
    <property type="entry name" value="RNaseH_sf"/>
</dbReference>
<keyword evidence="11" id="KW-0229">DNA integration</keyword>
<dbReference type="InterPro" id="IPR041588">
    <property type="entry name" value="Integrase_H2C2"/>
</dbReference>
<evidence type="ECO:0000256" key="12">
    <source>
        <dbReference type="ARBA" id="ARBA00022918"/>
    </source>
</evidence>
<organism evidence="22 23">
    <name type="scientific">Capsicum annuum</name>
    <name type="common">Capsicum pepper</name>
    <dbReference type="NCBI Taxonomy" id="4072"/>
    <lineage>
        <taxon>Eukaryota</taxon>
        <taxon>Viridiplantae</taxon>
        <taxon>Streptophyta</taxon>
        <taxon>Embryophyta</taxon>
        <taxon>Tracheophyta</taxon>
        <taxon>Spermatophyta</taxon>
        <taxon>Magnoliopsida</taxon>
        <taxon>eudicotyledons</taxon>
        <taxon>Gunneridae</taxon>
        <taxon>Pentapetalae</taxon>
        <taxon>asterids</taxon>
        <taxon>lamiids</taxon>
        <taxon>Solanales</taxon>
        <taxon>Solanaceae</taxon>
        <taxon>Solanoideae</taxon>
        <taxon>Capsiceae</taxon>
        <taxon>Capsicum</taxon>
    </lineage>
</organism>
<keyword evidence="3" id="KW-0808">Transferase</keyword>
<feature type="domain" description="Chromo" evidence="19">
    <location>
        <begin position="1265"/>
        <end position="1320"/>
    </location>
</feature>
<dbReference type="InterPro" id="IPR050951">
    <property type="entry name" value="Retrovirus_Pol_polyprotein"/>
</dbReference>
<evidence type="ECO:0000256" key="2">
    <source>
        <dbReference type="ARBA" id="ARBA00022670"/>
    </source>
</evidence>
<feature type="compositionally biased region" description="Polar residues" evidence="18">
    <location>
        <begin position="430"/>
        <end position="446"/>
    </location>
</feature>
<feature type="coiled-coil region" evidence="17">
    <location>
        <begin position="87"/>
        <end position="157"/>
    </location>
</feature>
<feature type="region of interest" description="Disordered" evidence="18">
    <location>
        <begin position="1"/>
        <end position="54"/>
    </location>
</feature>
<dbReference type="Pfam" id="PF17921">
    <property type="entry name" value="Integrase_H2C2"/>
    <property type="match status" value="1"/>
</dbReference>
<dbReference type="GO" id="GO:0003964">
    <property type="term" value="F:RNA-directed DNA polymerase activity"/>
    <property type="evidence" value="ECO:0007669"/>
    <property type="project" value="UniProtKB-KW"/>
</dbReference>
<dbReference type="Pfam" id="PF03732">
    <property type="entry name" value="Retrotrans_gag"/>
    <property type="match status" value="1"/>
</dbReference>
<dbReference type="InterPro" id="IPR041373">
    <property type="entry name" value="RT_RNaseH"/>
</dbReference>
<dbReference type="CDD" id="cd09274">
    <property type="entry name" value="RNase_HI_RT_Ty3"/>
    <property type="match status" value="1"/>
</dbReference>
<dbReference type="CDD" id="cd00303">
    <property type="entry name" value="retropepsin_like"/>
    <property type="match status" value="1"/>
</dbReference>
<dbReference type="InterPro" id="IPR043502">
    <property type="entry name" value="DNA/RNA_pol_sf"/>
</dbReference>
<keyword evidence="7" id="KW-0064">Aspartyl protease</keyword>
<dbReference type="SMART" id="SM00298">
    <property type="entry name" value="CHROMO"/>
    <property type="match status" value="1"/>
</dbReference>
<reference evidence="22 23" key="1">
    <citation type="journal article" date="2014" name="Nat. Genet.">
        <title>Genome sequence of the hot pepper provides insights into the evolution of pungency in Capsicum species.</title>
        <authorList>
            <person name="Kim S."/>
            <person name="Park M."/>
            <person name="Yeom S.I."/>
            <person name="Kim Y.M."/>
            <person name="Lee J.M."/>
            <person name="Lee H.A."/>
            <person name="Seo E."/>
            <person name="Choi J."/>
            <person name="Cheong K."/>
            <person name="Kim K.T."/>
            <person name="Jung K."/>
            <person name="Lee G.W."/>
            <person name="Oh S.K."/>
            <person name="Bae C."/>
            <person name="Kim S.B."/>
            <person name="Lee H.Y."/>
            <person name="Kim S.Y."/>
            <person name="Kim M.S."/>
            <person name="Kang B.C."/>
            <person name="Jo Y.D."/>
            <person name="Yang H.B."/>
            <person name="Jeong H.J."/>
            <person name="Kang W.H."/>
            <person name="Kwon J.K."/>
            <person name="Shin C."/>
            <person name="Lim J.Y."/>
            <person name="Park J.H."/>
            <person name="Huh J.H."/>
            <person name="Kim J.S."/>
            <person name="Kim B.D."/>
            <person name="Cohen O."/>
            <person name="Paran I."/>
            <person name="Suh M.C."/>
            <person name="Lee S.B."/>
            <person name="Kim Y.K."/>
            <person name="Shin Y."/>
            <person name="Noh S.J."/>
            <person name="Park J."/>
            <person name="Seo Y.S."/>
            <person name="Kwon S.Y."/>
            <person name="Kim H.A."/>
            <person name="Park J.M."/>
            <person name="Kim H.J."/>
            <person name="Choi S.B."/>
            <person name="Bosland P.W."/>
            <person name="Reeves G."/>
            <person name="Jo S.H."/>
            <person name="Lee B.W."/>
            <person name="Cho H.T."/>
            <person name="Choi H.S."/>
            <person name="Lee M.S."/>
            <person name="Yu Y."/>
            <person name="Do Choi Y."/>
            <person name="Park B.S."/>
            <person name="van Deynze A."/>
            <person name="Ashrafi H."/>
            <person name="Hill T."/>
            <person name="Kim W.T."/>
            <person name="Pai H.S."/>
            <person name="Ahn H.K."/>
            <person name="Yeam I."/>
            <person name="Giovannoni J.J."/>
            <person name="Rose J.K."/>
            <person name="Sorensen I."/>
            <person name="Lee S.J."/>
            <person name="Kim R.W."/>
            <person name="Choi I.Y."/>
            <person name="Choi B.S."/>
            <person name="Lim J.S."/>
            <person name="Lee Y.H."/>
            <person name="Choi D."/>
        </authorList>
    </citation>
    <scope>NUCLEOTIDE SEQUENCE [LARGE SCALE GENOMIC DNA]</scope>
    <source>
        <strain evidence="23">cv. CM334</strain>
    </source>
</reference>
<dbReference type="GO" id="GO:0003677">
    <property type="term" value="F:DNA binding"/>
    <property type="evidence" value="ECO:0007669"/>
    <property type="project" value="UniProtKB-KW"/>
</dbReference>
<evidence type="ECO:0000256" key="18">
    <source>
        <dbReference type="SAM" id="MobiDB-lite"/>
    </source>
</evidence>